<proteinExistence type="predicted"/>
<organism evidence="1 2">
    <name type="scientific">Brassica napus</name>
    <name type="common">Rape</name>
    <dbReference type="NCBI Taxonomy" id="3708"/>
    <lineage>
        <taxon>Eukaryota</taxon>
        <taxon>Viridiplantae</taxon>
        <taxon>Streptophyta</taxon>
        <taxon>Embryophyta</taxon>
        <taxon>Tracheophyta</taxon>
        <taxon>Spermatophyta</taxon>
        <taxon>Magnoliopsida</taxon>
        <taxon>eudicotyledons</taxon>
        <taxon>Gunneridae</taxon>
        <taxon>Pentapetalae</taxon>
        <taxon>rosids</taxon>
        <taxon>malvids</taxon>
        <taxon>Brassicales</taxon>
        <taxon>Brassicaceae</taxon>
        <taxon>Brassiceae</taxon>
        <taxon>Brassica</taxon>
    </lineage>
</organism>
<name>A0ABQ7Y2N7_BRANA</name>
<dbReference type="EMBL" id="JAGKQM010000018">
    <property type="protein sequence ID" value="KAH0862457.1"/>
    <property type="molecule type" value="Genomic_DNA"/>
</dbReference>
<reference evidence="1 2" key="1">
    <citation type="submission" date="2021-05" db="EMBL/GenBank/DDBJ databases">
        <title>Genome Assembly of Synthetic Allotetraploid Brassica napus Reveals Homoeologous Exchanges between Subgenomes.</title>
        <authorList>
            <person name="Davis J.T."/>
        </authorList>
    </citation>
    <scope>NUCLEOTIDE SEQUENCE [LARGE SCALE GENOMIC DNA]</scope>
    <source>
        <strain evidence="2">cv. Da-Ae</strain>
        <tissue evidence="1">Seedling</tissue>
    </source>
</reference>
<protein>
    <submittedName>
        <fullName evidence="1">Uncharacterized protein</fullName>
    </submittedName>
</protein>
<evidence type="ECO:0000313" key="2">
    <source>
        <dbReference type="Proteomes" id="UP000824890"/>
    </source>
</evidence>
<sequence>MWLDITETLVRMPLMWFKVQNINMEDRLKYLMKKKQIQKDQRDRRKHSSNLPSTHLMLYLHVPRHLQDHLRRFPLMKQQDHLQLMHQEDHLQLVVSVDVDMGDLLEKDKHAERSFLGDMKSI</sequence>
<accession>A0ABQ7Y2N7</accession>
<keyword evidence="2" id="KW-1185">Reference proteome</keyword>
<dbReference type="Proteomes" id="UP000824890">
    <property type="component" value="Unassembled WGS sequence"/>
</dbReference>
<comment type="caution">
    <text evidence="1">The sequence shown here is derived from an EMBL/GenBank/DDBJ whole genome shotgun (WGS) entry which is preliminary data.</text>
</comment>
<gene>
    <name evidence="1" type="ORF">HID58_079668</name>
</gene>
<evidence type="ECO:0000313" key="1">
    <source>
        <dbReference type="EMBL" id="KAH0862457.1"/>
    </source>
</evidence>